<organism evidence="2 3">
    <name type="scientific">Olea europaea subsp. europaea</name>
    <dbReference type="NCBI Taxonomy" id="158383"/>
    <lineage>
        <taxon>Eukaryota</taxon>
        <taxon>Viridiplantae</taxon>
        <taxon>Streptophyta</taxon>
        <taxon>Embryophyta</taxon>
        <taxon>Tracheophyta</taxon>
        <taxon>Spermatophyta</taxon>
        <taxon>Magnoliopsida</taxon>
        <taxon>eudicotyledons</taxon>
        <taxon>Gunneridae</taxon>
        <taxon>Pentapetalae</taxon>
        <taxon>asterids</taxon>
        <taxon>lamiids</taxon>
        <taxon>Lamiales</taxon>
        <taxon>Oleaceae</taxon>
        <taxon>Oleeae</taxon>
        <taxon>Olea</taxon>
    </lineage>
</organism>
<reference evidence="2 3" key="1">
    <citation type="submission" date="2019-12" db="EMBL/GenBank/DDBJ databases">
        <authorList>
            <person name="Alioto T."/>
            <person name="Alioto T."/>
            <person name="Gomez Garrido J."/>
        </authorList>
    </citation>
    <scope>NUCLEOTIDE SEQUENCE [LARGE SCALE GENOMIC DNA]</scope>
</reference>
<evidence type="ECO:0000313" key="3">
    <source>
        <dbReference type="Proteomes" id="UP000594638"/>
    </source>
</evidence>
<sequence length="403" mass="47210">MSESVTVYIDTMLKNMSYTLLKPSIFRVGDHLRSINPEAYDPQIIAIGPFHHDKPHLQNMERHKLRYLRLLLQKKEESSVERYVAEIRRLEDRARKCYAEDIRLDEDEFVKMFILDGFFIIEFLRKFTFREDVDRDDPIFQHGHIQNQLFHDLMLFENQIPFFIVDCLFNMIIDGGINIIIRPLLRNRIFPVRNEDFPEVPINGHHLLGIVHDIQCSSSARIFSDVESGNPAKMLSKINSGNPGSPIFRAGISFKKLKANSLFDIKFENKVMKIPEWEIFDSTESLFRNLIAYEYYLTGSPQKLVTDYVFFMHCLVNSPEDAKSLRLSGIISNFLGSDEMVYRLINQLEKNFISSETFSYSDIFDDVNVHCGHQRNKWMAKLRREYFNSPWALISFLAAIILL</sequence>
<feature type="coiled-coil region" evidence="1">
    <location>
        <begin position="73"/>
        <end position="100"/>
    </location>
</feature>
<feature type="non-terminal residue" evidence="2">
    <location>
        <position position="1"/>
    </location>
</feature>
<dbReference type="PANTHER" id="PTHR31170">
    <property type="entry name" value="BNAC04G53230D PROTEIN"/>
    <property type="match status" value="1"/>
</dbReference>
<proteinExistence type="predicted"/>
<dbReference type="Pfam" id="PF03140">
    <property type="entry name" value="DUF247"/>
    <property type="match status" value="1"/>
</dbReference>
<dbReference type="EMBL" id="CACTIH010005577">
    <property type="protein sequence ID" value="CAA2998042.1"/>
    <property type="molecule type" value="Genomic_DNA"/>
</dbReference>
<dbReference type="Gramene" id="OE9A106064T1">
    <property type="protein sequence ID" value="OE9A106064C1"/>
    <property type="gene ID" value="OE9A106064"/>
</dbReference>
<dbReference type="OrthoDB" id="672127at2759"/>
<gene>
    <name evidence="2" type="ORF">OLEA9_A106064</name>
</gene>
<evidence type="ECO:0000313" key="2">
    <source>
        <dbReference type="EMBL" id="CAA2998042.1"/>
    </source>
</evidence>
<comment type="caution">
    <text evidence="2">The sequence shown here is derived from an EMBL/GenBank/DDBJ whole genome shotgun (WGS) entry which is preliminary data.</text>
</comment>
<dbReference type="Proteomes" id="UP000594638">
    <property type="component" value="Unassembled WGS sequence"/>
</dbReference>
<accession>A0A8S0T2B8</accession>
<keyword evidence="3" id="KW-1185">Reference proteome</keyword>
<dbReference type="InterPro" id="IPR004158">
    <property type="entry name" value="DUF247_pln"/>
</dbReference>
<name>A0A8S0T2B8_OLEEU</name>
<protein>
    <submittedName>
        <fullName evidence="2">Uncharacterized protein</fullName>
    </submittedName>
</protein>
<dbReference type="PANTHER" id="PTHR31170:SF25">
    <property type="entry name" value="BNAA09G04570D PROTEIN"/>
    <property type="match status" value="1"/>
</dbReference>
<keyword evidence="1" id="KW-0175">Coiled coil</keyword>
<dbReference type="AlphaFoldDB" id="A0A8S0T2B8"/>
<evidence type="ECO:0000256" key="1">
    <source>
        <dbReference type="SAM" id="Coils"/>
    </source>
</evidence>